<sequence>MGLHVKEEAANWFIEEMDLEQGDFVQFFLKIYGGIPTIYPNYFLGMSYGKHGDIHVKDEVEGITFYLNEEDSWILEEYDLEVVKFEEEEVEFKFNER</sequence>
<evidence type="ECO:0000313" key="2">
    <source>
        <dbReference type="Proteomes" id="UP000198618"/>
    </source>
</evidence>
<organism evidence="1 2">
    <name type="scientific">Oceanobacillus limi</name>
    <dbReference type="NCBI Taxonomy" id="930131"/>
    <lineage>
        <taxon>Bacteria</taxon>
        <taxon>Bacillati</taxon>
        <taxon>Bacillota</taxon>
        <taxon>Bacilli</taxon>
        <taxon>Bacillales</taxon>
        <taxon>Bacillaceae</taxon>
        <taxon>Oceanobacillus</taxon>
    </lineage>
</organism>
<dbReference type="RefSeq" id="WP_090868709.1">
    <property type="nucleotide sequence ID" value="NZ_FOHE01000006.1"/>
</dbReference>
<keyword evidence="2" id="KW-1185">Reference proteome</keyword>
<protein>
    <submittedName>
        <fullName evidence="1">Uncharacterized protein YneR</fullName>
    </submittedName>
</protein>
<dbReference type="AlphaFoldDB" id="A0A1I0C7P0"/>
<reference evidence="1 2" key="1">
    <citation type="submission" date="2016-10" db="EMBL/GenBank/DDBJ databases">
        <authorList>
            <person name="de Groot N.N."/>
        </authorList>
    </citation>
    <scope>NUCLEOTIDE SEQUENCE [LARGE SCALE GENOMIC DNA]</scope>
    <source>
        <strain evidence="1 2">IBRC-M 10780</strain>
    </source>
</reference>
<name>A0A1I0C7P0_9BACI</name>
<evidence type="ECO:0000313" key="1">
    <source>
        <dbReference type="EMBL" id="SET15477.1"/>
    </source>
</evidence>
<gene>
    <name evidence="1" type="ORF">SAMN05216389_10678</name>
</gene>
<dbReference type="STRING" id="930131.SAMN05216389_10678"/>
<dbReference type="OrthoDB" id="1645729at2"/>
<proteinExistence type="predicted"/>
<dbReference type="EMBL" id="FOHE01000006">
    <property type="protein sequence ID" value="SET15477.1"/>
    <property type="molecule type" value="Genomic_DNA"/>
</dbReference>
<dbReference type="Proteomes" id="UP000198618">
    <property type="component" value="Unassembled WGS sequence"/>
</dbReference>
<accession>A0A1I0C7P0</accession>